<reference evidence="1 2" key="1">
    <citation type="journal article" date="2023" name="Nucleic Acids Res.">
        <title>The hologenome of Daphnia magna reveals possible DNA methylation and microbiome-mediated evolution of the host genome.</title>
        <authorList>
            <person name="Chaturvedi A."/>
            <person name="Li X."/>
            <person name="Dhandapani V."/>
            <person name="Marshall H."/>
            <person name="Kissane S."/>
            <person name="Cuenca-Cambronero M."/>
            <person name="Asole G."/>
            <person name="Calvet F."/>
            <person name="Ruiz-Romero M."/>
            <person name="Marangio P."/>
            <person name="Guigo R."/>
            <person name="Rago D."/>
            <person name="Mirbahai L."/>
            <person name="Eastwood N."/>
            <person name="Colbourne J.K."/>
            <person name="Zhou J."/>
            <person name="Mallon E."/>
            <person name="Orsini L."/>
        </authorList>
    </citation>
    <scope>NUCLEOTIDE SEQUENCE [LARGE SCALE GENOMIC DNA]</scope>
    <source>
        <strain evidence="1">LRV0_1</strain>
    </source>
</reference>
<dbReference type="Proteomes" id="UP001234178">
    <property type="component" value="Unassembled WGS sequence"/>
</dbReference>
<comment type="caution">
    <text evidence="1">The sequence shown here is derived from an EMBL/GenBank/DDBJ whole genome shotgun (WGS) entry which is preliminary data.</text>
</comment>
<organism evidence="1 2">
    <name type="scientific">Daphnia magna</name>
    <dbReference type="NCBI Taxonomy" id="35525"/>
    <lineage>
        <taxon>Eukaryota</taxon>
        <taxon>Metazoa</taxon>
        <taxon>Ecdysozoa</taxon>
        <taxon>Arthropoda</taxon>
        <taxon>Crustacea</taxon>
        <taxon>Branchiopoda</taxon>
        <taxon>Diplostraca</taxon>
        <taxon>Cladocera</taxon>
        <taxon>Anomopoda</taxon>
        <taxon>Daphniidae</taxon>
        <taxon>Daphnia</taxon>
    </lineage>
</organism>
<keyword evidence="2" id="KW-1185">Reference proteome</keyword>
<proteinExistence type="predicted"/>
<sequence length="61" mass="6796">MDSNCTGRNENIPTGIKKWLTKTFIIVAIWKLNKPQDKVANKSGTPCLSSTLSHRSFTGLF</sequence>
<evidence type="ECO:0000313" key="2">
    <source>
        <dbReference type="Proteomes" id="UP001234178"/>
    </source>
</evidence>
<evidence type="ECO:0000313" key="1">
    <source>
        <dbReference type="EMBL" id="KAK4026602.1"/>
    </source>
</evidence>
<dbReference type="EMBL" id="JAOYFB010000038">
    <property type="protein sequence ID" value="KAK4026602.1"/>
    <property type="molecule type" value="Genomic_DNA"/>
</dbReference>
<protein>
    <submittedName>
        <fullName evidence="1">Uncharacterized protein</fullName>
    </submittedName>
</protein>
<accession>A0ABR0ANA6</accession>
<name>A0ABR0ANA6_9CRUS</name>
<gene>
    <name evidence="1" type="ORF">OUZ56_015604</name>
</gene>